<keyword evidence="6" id="KW-1185">Reference proteome</keyword>
<dbReference type="SMART" id="SM00345">
    <property type="entry name" value="HTH_GNTR"/>
    <property type="match status" value="1"/>
</dbReference>
<evidence type="ECO:0000259" key="4">
    <source>
        <dbReference type="PROSITE" id="PS50949"/>
    </source>
</evidence>
<dbReference type="Pfam" id="PF07702">
    <property type="entry name" value="UTRA"/>
    <property type="match status" value="1"/>
</dbReference>
<dbReference type="InterPro" id="IPR011663">
    <property type="entry name" value="UTRA"/>
</dbReference>
<dbReference type="InterPro" id="IPR050679">
    <property type="entry name" value="Bact_HTH_transcr_reg"/>
</dbReference>
<dbReference type="OrthoDB" id="9808698at2"/>
<dbReference type="SUPFAM" id="SSF64288">
    <property type="entry name" value="Chorismate lyase-like"/>
    <property type="match status" value="1"/>
</dbReference>
<name>A0A4R7LIR4_9RHOB</name>
<evidence type="ECO:0000256" key="2">
    <source>
        <dbReference type="ARBA" id="ARBA00023125"/>
    </source>
</evidence>
<dbReference type="SUPFAM" id="SSF46785">
    <property type="entry name" value="Winged helix' DNA-binding domain"/>
    <property type="match status" value="1"/>
</dbReference>
<keyword evidence="3" id="KW-0804">Transcription</keyword>
<dbReference type="InterPro" id="IPR028978">
    <property type="entry name" value="Chorismate_lyase_/UTRA_dom_sf"/>
</dbReference>
<dbReference type="InterPro" id="IPR000524">
    <property type="entry name" value="Tscrpt_reg_HTH_GntR"/>
</dbReference>
<proteinExistence type="predicted"/>
<dbReference type="EMBL" id="SOBH01000003">
    <property type="protein sequence ID" value="TDT74261.1"/>
    <property type="molecule type" value="Genomic_DNA"/>
</dbReference>
<evidence type="ECO:0000256" key="1">
    <source>
        <dbReference type="ARBA" id="ARBA00023015"/>
    </source>
</evidence>
<reference evidence="5 6" key="1">
    <citation type="submission" date="2019-03" db="EMBL/GenBank/DDBJ databases">
        <title>Genomic Encyclopedia of Archaeal and Bacterial Type Strains, Phase II (KMG-II): from individual species to whole genera.</title>
        <authorList>
            <person name="Goeker M."/>
        </authorList>
    </citation>
    <scope>NUCLEOTIDE SEQUENCE [LARGE SCALE GENOMIC DNA]</scope>
    <source>
        <strain evidence="5 6">DSM 29467</strain>
    </source>
</reference>
<dbReference type="SMART" id="SM00866">
    <property type="entry name" value="UTRA"/>
    <property type="match status" value="1"/>
</dbReference>
<dbReference type="Gene3D" id="1.10.10.10">
    <property type="entry name" value="Winged helix-like DNA-binding domain superfamily/Winged helix DNA-binding domain"/>
    <property type="match status" value="1"/>
</dbReference>
<dbReference type="AlphaFoldDB" id="A0A4R7LIR4"/>
<protein>
    <submittedName>
        <fullName evidence="5">GntR family transcriptional regulator</fullName>
    </submittedName>
</protein>
<evidence type="ECO:0000313" key="6">
    <source>
        <dbReference type="Proteomes" id="UP000294563"/>
    </source>
</evidence>
<dbReference type="Pfam" id="PF00392">
    <property type="entry name" value="GntR"/>
    <property type="match status" value="1"/>
</dbReference>
<dbReference type="CDD" id="cd07377">
    <property type="entry name" value="WHTH_GntR"/>
    <property type="match status" value="1"/>
</dbReference>
<comment type="caution">
    <text evidence="5">The sequence shown here is derived from an EMBL/GenBank/DDBJ whole genome shotgun (WGS) entry which is preliminary data.</text>
</comment>
<gene>
    <name evidence="5" type="ORF">BDE40_3051</name>
</gene>
<dbReference type="PROSITE" id="PS50949">
    <property type="entry name" value="HTH_GNTR"/>
    <property type="match status" value="1"/>
</dbReference>
<organism evidence="5 6">
    <name type="scientific">Litoreibacter halocynthiae</name>
    <dbReference type="NCBI Taxonomy" id="1242689"/>
    <lineage>
        <taxon>Bacteria</taxon>
        <taxon>Pseudomonadati</taxon>
        <taxon>Pseudomonadota</taxon>
        <taxon>Alphaproteobacteria</taxon>
        <taxon>Rhodobacterales</taxon>
        <taxon>Roseobacteraceae</taxon>
        <taxon>Litoreibacter</taxon>
    </lineage>
</organism>
<dbReference type="Gene3D" id="3.40.1410.10">
    <property type="entry name" value="Chorismate lyase-like"/>
    <property type="match status" value="1"/>
</dbReference>
<evidence type="ECO:0000313" key="5">
    <source>
        <dbReference type="EMBL" id="TDT74261.1"/>
    </source>
</evidence>
<dbReference type="PRINTS" id="PR00035">
    <property type="entry name" value="HTHGNTR"/>
</dbReference>
<dbReference type="GO" id="GO:0003700">
    <property type="term" value="F:DNA-binding transcription factor activity"/>
    <property type="evidence" value="ECO:0007669"/>
    <property type="project" value="InterPro"/>
</dbReference>
<dbReference type="InterPro" id="IPR036388">
    <property type="entry name" value="WH-like_DNA-bd_sf"/>
</dbReference>
<accession>A0A4R7LIR4</accession>
<dbReference type="PANTHER" id="PTHR44846">
    <property type="entry name" value="MANNOSYL-D-GLYCERATE TRANSPORT/METABOLISM SYSTEM REPRESSOR MNGR-RELATED"/>
    <property type="match status" value="1"/>
</dbReference>
<sequence>MNTPSFRNWQSVQDEVLRRIHAREWAPGDLIPNEADLAIEFGCARSTVNRALRSLAESGLLDRKRKVGTRVAAQPVAKATLDIAVIRHEVEEHGAKYGYQLIARDIAIPPLSVSGAMKTKADDKLLHVRALHLADDEAYAIEDRWINIRVVPDAEAEMFQSVSANEWLMKHAPYTHGEIAFSAAQASTGDAEIMGVAENSALFAIDRLTWDSAASVTKVRLLFTPGYQLRTGL</sequence>
<dbReference type="InterPro" id="IPR036390">
    <property type="entry name" value="WH_DNA-bd_sf"/>
</dbReference>
<feature type="domain" description="HTH gntR-type" evidence="4">
    <location>
        <begin position="6"/>
        <end position="74"/>
    </location>
</feature>
<keyword evidence="2" id="KW-0238">DNA-binding</keyword>
<dbReference type="PANTHER" id="PTHR44846:SF16">
    <property type="entry name" value="TRANSCRIPTIONAL REGULATOR PHNF-RELATED"/>
    <property type="match status" value="1"/>
</dbReference>
<dbReference type="Proteomes" id="UP000294563">
    <property type="component" value="Unassembled WGS sequence"/>
</dbReference>
<evidence type="ECO:0000256" key="3">
    <source>
        <dbReference type="ARBA" id="ARBA00023163"/>
    </source>
</evidence>
<keyword evidence="1" id="KW-0805">Transcription regulation</keyword>
<dbReference type="GO" id="GO:0003677">
    <property type="term" value="F:DNA binding"/>
    <property type="evidence" value="ECO:0007669"/>
    <property type="project" value="UniProtKB-KW"/>
</dbReference>